<feature type="transmembrane region" description="Helical" evidence="2">
    <location>
        <begin position="122"/>
        <end position="149"/>
    </location>
</feature>
<feature type="transmembrane region" description="Helical" evidence="2">
    <location>
        <begin position="6"/>
        <end position="32"/>
    </location>
</feature>
<keyword evidence="2" id="KW-0812">Transmembrane</keyword>
<keyword evidence="4" id="KW-1185">Reference proteome</keyword>
<keyword evidence="2" id="KW-0472">Membrane</keyword>
<accession>A0A316ENP4</accession>
<evidence type="ECO:0000256" key="1">
    <source>
        <dbReference type="SAM" id="MobiDB-lite"/>
    </source>
</evidence>
<feature type="transmembrane region" description="Helical" evidence="2">
    <location>
        <begin position="197"/>
        <end position="220"/>
    </location>
</feature>
<organism evidence="3 4">
    <name type="scientific">Actinoplanes xinjiangensis</name>
    <dbReference type="NCBI Taxonomy" id="512350"/>
    <lineage>
        <taxon>Bacteria</taxon>
        <taxon>Bacillati</taxon>
        <taxon>Actinomycetota</taxon>
        <taxon>Actinomycetes</taxon>
        <taxon>Micromonosporales</taxon>
        <taxon>Micromonosporaceae</taxon>
        <taxon>Actinoplanes</taxon>
    </lineage>
</organism>
<dbReference type="PANTHER" id="PTHR31272:SF4">
    <property type="entry name" value="CYTOCHROME C-TYPE BIOGENESIS PROTEIN HI_1454-RELATED"/>
    <property type="match status" value="1"/>
</dbReference>
<proteinExistence type="predicted"/>
<protein>
    <submittedName>
        <fullName evidence="3">Cytochrome c biogenesis protein CcdA</fullName>
    </submittedName>
</protein>
<evidence type="ECO:0000256" key="2">
    <source>
        <dbReference type="SAM" id="Phobius"/>
    </source>
</evidence>
<feature type="compositionally biased region" description="Basic and acidic residues" evidence="1">
    <location>
        <begin position="295"/>
        <end position="309"/>
    </location>
</feature>
<keyword evidence="2" id="KW-1133">Transmembrane helix</keyword>
<feature type="transmembrane region" description="Helical" evidence="2">
    <location>
        <begin position="81"/>
        <end position="101"/>
    </location>
</feature>
<name>A0A316ENP4_9ACTN</name>
<dbReference type="RefSeq" id="WP_170167332.1">
    <property type="nucleotide sequence ID" value="NZ_BONA01000083.1"/>
</dbReference>
<gene>
    <name evidence="3" type="ORF">BC793_128111</name>
</gene>
<feature type="transmembrane region" description="Helical" evidence="2">
    <location>
        <begin position="161"/>
        <end position="185"/>
    </location>
</feature>
<dbReference type="AlphaFoldDB" id="A0A316ENP4"/>
<feature type="region of interest" description="Disordered" evidence="1">
    <location>
        <begin position="285"/>
        <end position="309"/>
    </location>
</feature>
<feature type="transmembrane region" description="Helical" evidence="2">
    <location>
        <begin position="253"/>
        <end position="271"/>
    </location>
</feature>
<evidence type="ECO:0000313" key="3">
    <source>
        <dbReference type="EMBL" id="PWK33321.1"/>
    </source>
</evidence>
<dbReference type="InterPro" id="IPR051790">
    <property type="entry name" value="Cytochrome_c-biogenesis_DsbD"/>
</dbReference>
<dbReference type="PANTHER" id="PTHR31272">
    <property type="entry name" value="CYTOCHROME C-TYPE BIOGENESIS PROTEIN HI_1454-RELATED"/>
    <property type="match status" value="1"/>
</dbReference>
<comment type="caution">
    <text evidence="3">The sequence shown here is derived from an EMBL/GenBank/DDBJ whole genome shotgun (WGS) entry which is preliminary data.</text>
</comment>
<feature type="transmembrane region" description="Helical" evidence="2">
    <location>
        <begin position="44"/>
        <end position="69"/>
    </location>
</feature>
<dbReference type="EMBL" id="QGGR01000028">
    <property type="protein sequence ID" value="PWK33321.1"/>
    <property type="molecule type" value="Genomic_DNA"/>
</dbReference>
<evidence type="ECO:0000313" key="4">
    <source>
        <dbReference type="Proteomes" id="UP000245697"/>
    </source>
</evidence>
<reference evidence="3 4" key="1">
    <citation type="submission" date="2018-05" db="EMBL/GenBank/DDBJ databases">
        <title>Genomic Encyclopedia of Archaeal and Bacterial Type Strains, Phase II (KMG-II): from individual species to whole genera.</title>
        <authorList>
            <person name="Goeker M."/>
        </authorList>
    </citation>
    <scope>NUCLEOTIDE SEQUENCE [LARGE SCALE GENOMIC DNA]</scope>
    <source>
        <strain evidence="3 4">DSM 45184</strain>
    </source>
</reference>
<sequence length="309" mass="31082">MSEAPLALAVAAGMLAAVNPCGFALLPAYLSLLIAGDSGGRGTAVVRALSTTAAMTAGFVAVFGLFGLAVAPVAGSVQRHLPWVTIGVGLVLVGLGGWLLAGRQLPGLAVTMSRGPAARRTLPSMAVFGAAYAVASLSCTIGPFLAIVVSSFRAGSNGAGVALFVAYAIGMGLTVAVAAVAVALARDGLLRRVRRAAPVLSRVGGALMVAAGAYVAWYGWYEIRVLRGGADGDPVIEAADAVQRWLSTALDQVGAGALSMVLVVLLAVAGVRRFTLRRAGTGGASTVVPVQGRPGGDEQDRRPPLAREG</sequence>
<dbReference type="Proteomes" id="UP000245697">
    <property type="component" value="Unassembled WGS sequence"/>
</dbReference>